<feature type="transmembrane region" description="Helical" evidence="1">
    <location>
        <begin position="6"/>
        <end position="24"/>
    </location>
</feature>
<reference evidence="2" key="1">
    <citation type="submission" date="2016-07" db="EMBL/GenBank/DDBJ databases">
        <title>De novo transcriptome assembly of four accessions of the metal hyperaccumulator plant Noccaea caerulescens.</title>
        <authorList>
            <person name="Blande D."/>
            <person name="Halimaa P."/>
            <person name="Tervahauta A.I."/>
            <person name="Aarts M.G."/>
            <person name="Karenlampi S.O."/>
        </authorList>
    </citation>
    <scope>NUCLEOTIDE SEQUENCE</scope>
</reference>
<sequence length="89" mass="10142">MGNKAIFNFLMIFFLSLSHFFFIPSNGSRLGSLMERPNKISRPQQDTLVDTKEDVEEKMAMELNDYPGSGANNRHLPRQQFGRGCVVDC</sequence>
<gene>
    <name evidence="2" type="ORF">GA_TR17730_c0_g1_i1_g.56533</name>
</gene>
<keyword evidence="1" id="KW-0812">Transmembrane</keyword>
<accession>A0A1J3E5A2</accession>
<dbReference type="PANTHER" id="PTHR33474:SF2">
    <property type="entry name" value="TRANSMEMBRANE PROTEIN"/>
    <property type="match status" value="1"/>
</dbReference>
<dbReference type="EMBL" id="GEVI01004997">
    <property type="protein sequence ID" value="JAU27323.1"/>
    <property type="molecule type" value="Transcribed_RNA"/>
</dbReference>
<keyword evidence="1" id="KW-1133">Transmembrane helix</keyword>
<keyword evidence="1" id="KW-0472">Membrane</keyword>
<organism evidence="2">
    <name type="scientific">Noccaea caerulescens</name>
    <name type="common">Alpine penny-cress</name>
    <name type="synonym">Thlaspi caerulescens</name>
    <dbReference type="NCBI Taxonomy" id="107243"/>
    <lineage>
        <taxon>Eukaryota</taxon>
        <taxon>Viridiplantae</taxon>
        <taxon>Streptophyta</taxon>
        <taxon>Embryophyta</taxon>
        <taxon>Tracheophyta</taxon>
        <taxon>Spermatophyta</taxon>
        <taxon>Magnoliopsida</taxon>
        <taxon>eudicotyledons</taxon>
        <taxon>Gunneridae</taxon>
        <taxon>Pentapetalae</taxon>
        <taxon>rosids</taxon>
        <taxon>malvids</taxon>
        <taxon>Brassicales</taxon>
        <taxon>Brassicaceae</taxon>
        <taxon>Coluteocarpeae</taxon>
        <taxon>Noccaea</taxon>
    </lineage>
</organism>
<evidence type="ECO:0000313" key="2">
    <source>
        <dbReference type="EMBL" id="JAU27323.1"/>
    </source>
</evidence>
<protein>
    <submittedName>
        <fullName evidence="2">Uncharacterized protein</fullName>
    </submittedName>
</protein>
<dbReference type="PANTHER" id="PTHR33474">
    <property type="entry name" value="TRANSMEMBRANE PROTEIN"/>
    <property type="match status" value="1"/>
</dbReference>
<name>A0A1J3E5A2_NOCCA</name>
<evidence type="ECO:0000256" key="1">
    <source>
        <dbReference type="SAM" id="Phobius"/>
    </source>
</evidence>
<dbReference type="AlphaFoldDB" id="A0A1J3E5A2"/>
<proteinExistence type="predicted"/>